<dbReference type="Proteomes" id="UP001050691">
    <property type="component" value="Unassembled WGS sequence"/>
</dbReference>
<dbReference type="GO" id="GO:0000049">
    <property type="term" value="F:tRNA binding"/>
    <property type="evidence" value="ECO:0007669"/>
    <property type="project" value="TreeGrafter"/>
</dbReference>
<dbReference type="AlphaFoldDB" id="A0AAV5AM45"/>
<evidence type="ECO:0000256" key="2">
    <source>
        <dbReference type="ARBA" id="ARBA00004496"/>
    </source>
</evidence>
<evidence type="ECO:0000256" key="7">
    <source>
        <dbReference type="ARBA" id="ARBA00022694"/>
    </source>
</evidence>
<evidence type="ECO:0000256" key="8">
    <source>
        <dbReference type="ARBA" id="ARBA00023242"/>
    </source>
</evidence>
<evidence type="ECO:0000313" key="11">
    <source>
        <dbReference type="Proteomes" id="UP001050691"/>
    </source>
</evidence>
<evidence type="ECO:0000256" key="3">
    <source>
        <dbReference type="ARBA" id="ARBA00005043"/>
    </source>
</evidence>
<dbReference type="PANTHER" id="PTHR15641">
    <property type="entry name" value="ELONGATOR COMPLEX PROTEIN 5"/>
    <property type="match status" value="1"/>
</dbReference>
<keyword evidence="8" id="KW-0539">Nucleus</keyword>
<comment type="pathway">
    <text evidence="3">tRNA modification; 5-methoxycarbonylmethyl-2-thiouridine-tRNA biosynthesis.</text>
</comment>
<evidence type="ECO:0000256" key="1">
    <source>
        <dbReference type="ARBA" id="ARBA00004123"/>
    </source>
</evidence>
<keyword evidence="11" id="KW-1185">Reference proteome</keyword>
<evidence type="ECO:0000313" key="10">
    <source>
        <dbReference type="EMBL" id="GJJ13991.1"/>
    </source>
</evidence>
<comment type="subcellular location">
    <subcellularLocation>
        <location evidence="2">Cytoplasm</location>
    </subcellularLocation>
    <subcellularLocation>
        <location evidence="1">Nucleus</location>
    </subcellularLocation>
</comment>
<dbReference type="EMBL" id="BPWL01000009">
    <property type="protein sequence ID" value="GJJ13991.1"/>
    <property type="molecule type" value="Genomic_DNA"/>
</dbReference>
<evidence type="ECO:0000256" key="4">
    <source>
        <dbReference type="ARBA" id="ARBA00009567"/>
    </source>
</evidence>
<name>A0AAV5AM45_9AGAM</name>
<dbReference type="InterPro" id="IPR019519">
    <property type="entry name" value="Elp5"/>
</dbReference>
<organism evidence="10 11">
    <name type="scientific">Clathrus columnatus</name>
    <dbReference type="NCBI Taxonomy" id="1419009"/>
    <lineage>
        <taxon>Eukaryota</taxon>
        <taxon>Fungi</taxon>
        <taxon>Dikarya</taxon>
        <taxon>Basidiomycota</taxon>
        <taxon>Agaricomycotina</taxon>
        <taxon>Agaricomycetes</taxon>
        <taxon>Phallomycetidae</taxon>
        <taxon>Phallales</taxon>
        <taxon>Clathraceae</taxon>
        <taxon>Clathrus</taxon>
    </lineage>
</organism>
<protein>
    <recommendedName>
        <fullName evidence="5">Elongator complex protein 5</fullName>
    </recommendedName>
</protein>
<gene>
    <name evidence="10" type="ORF">Clacol_008248</name>
</gene>
<feature type="compositionally biased region" description="Acidic residues" evidence="9">
    <location>
        <begin position="127"/>
        <end position="143"/>
    </location>
</feature>
<dbReference type="Pfam" id="PF10483">
    <property type="entry name" value="Elong_Iki1"/>
    <property type="match status" value="1"/>
</dbReference>
<proteinExistence type="inferred from homology"/>
<evidence type="ECO:0000256" key="6">
    <source>
        <dbReference type="ARBA" id="ARBA00022490"/>
    </source>
</evidence>
<accession>A0AAV5AM45</accession>
<sequence>MTTRAEGSEVEAMIWGSEGIGWASGDSLVMEVVSRHPSGRQTVERTLEGCHNGQYVKLSDLPELKHLWKSGNSIKSNDITPSSITHDLDLSFNLNLSEKQQSDRAQVPLPYVHEGNPISSTIYYDPDSADDIDEDDPDEDLDI</sequence>
<dbReference type="PANTHER" id="PTHR15641:SF1">
    <property type="entry name" value="ELONGATOR COMPLEX PROTEIN 5"/>
    <property type="match status" value="1"/>
</dbReference>
<comment type="caution">
    <text evidence="10">The sequence shown here is derived from an EMBL/GenBank/DDBJ whole genome shotgun (WGS) entry which is preliminary data.</text>
</comment>
<evidence type="ECO:0000256" key="5">
    <source>
        <dbReference type="ARBA" id="ARBA00020264"/>
    </source>
</evidence>
<reference evidence="10" key="1">
    <citation type="submission" date="2021-10" db="EMBL/GenBank/DDBJ databases">
        <title>De novo Genome Assembly of Clathrus columnatus (Basidiomycota, Fungi) Using Illumina and Nanopore Sequence Data.</title>
        <authorList>
            <person name="Ogiso-Tanaka E."/>
            <person name="Itagaki H."/>
            <person name="Hosoya T."/>
            <person name="Hosaka K."/>
        </authorList>
    </citation>
    <scope>NUCLEOTIDE SEQUENCE</scope>
    <source>
        <strain evidence="10">MO-923</strain>
    </source>
</reference>
<evidence type="ECO:0000256" key="9">
    <source>
        <dbReference type="SAM" id="MobiDB-lite"/>
    </source>
</evidence>
<keyword evidence="6" id="KW-0963">Cytoplasm</keyword>
<dbReference type="GO" id="GO:0005634">
    <property type="term" value="C:nucleus"/>
    <property type="evidence" value="ECO:0007669"/>
    <property type="project" value="UniProtKB-SubCell"/>
</dbReference>
<feature type="region of interest" description="Disordered" evidence="9">
    <location>
        <begin position="99"/>
        <end position="143"/>
    </location>
</feature>
<keyword evidence="7" id="KW-0819">tRNA processing</keyword>
<dbReference type="GO" id="GO:0002098">
    <property type="term" value="P:tRNA wobble uridine modification"/>
    <property type="evidence" value="ECO:0007669"/>
    <property type="project" value="InterPro"/>
</dbReference>
<dbReference type="GO" id="GO:0033588">
    <property type="term" value="C:elongator holoenzyme complex"/>
    <property type="evidence" value="ECO:0007669"/>
    <property type="project" value="InterPro"/>
</dbReference>
<dbReference type="GO" id="GO:0005829">
    <property type="term" value="C:cytosol"/>
    <property type="evidence" value="ECO:0007669"/>
    <property type="project" value="TreeGrafter"/>
</dbReference>
<comment type="similarity">
    <text evidence="4">Belongs to the ELP5 family.</text>
</comment>